<dbReference type="RefSeq" id="WP_375517300.1">
    <property type="nucleotide sequence ID" value="NZ_JBHILI010000007.1"/>
</dbReference>
<evidence type="ECO:0000256" key="5">
    <source>
        <dbReference type="ARBA" id="ARBA00023136"/>
    </source>
</evidence>
<keyword evidence="2" id="KW-1003">Cell membrane</keyword>
<name>A0ABV5BPJ6_9LEPT</name>
<dbReference type="PANTHER" id="PTHR36115:SF9">
    <property type="entry name" value="LMO1584 PROTEIN"/>
    <property type="match status" value="1"/>
</dbReference>
<evidence type="ECO:0000256" key="3">
    <source>
        <dbReference type="ARBA" id="ARBA00022692"/>
    </source>
</evidence>
<feature type="transmembrane region" description="Helical" evidence="6">
    <location>
        <begin position="70"/>
        <end position="94"/>
    </location>
</feature>
<feature type="transmembrane region" description="Helical" evidence="6">
    <location>
        <begin position="141"/>
        <end position="164"/>
    </location>
</feature>
<keyword evidence="3 6" id="KW-0812">Transmembrane</keyword>
<keyword evidence="5 6" id="KW-0472">Membrane</keyword>
<feature type="transmembrane region" description="Helical" evidence="6">
    <location>
        <begin position="17"/>
        <end position="36"/>
    </location>
</feature>
<feature type="domain" description="RDD" evidence="7">
    <location>
        <begin position="64"/>
        <end position="176"/>
    </location>
</feature>
<protein>
    <submittedName>
        <fullName evidence="8">RDD family protein</fullName>
    </submittedName>
</protein>
<keyword evidence="9" id="KW-1185">Reference proteome</keyword>
<evidence type="ECO:0000256" key="6">
    <source>
        <dbReference type="SAM" id="Phobius"/>
    </source>
</evidence>
<sequence length="193" mass="22476">MYIGHELSDRDLESVRMTLLSLIELSFSFLLTRFLVKKGYLPFIKKEEKENLIPDKKDFGQISASLLRRYLAFQFDTIFLLLLLFACARLITLFEAESQFLQALLLLPLYLYDALFVYFFGATPGHYLAGLRVVSASGSKLTLVNCCLRSWLKFALWIFFWIAFIGKRKQMPQDYLTSTYVVYSKKIKDISIE</sequence>
<proteinExistence type="predicted"/>
<reference evidence="8 9" key="1">
    <citation type="submission" date="2024-09" db="EMBL/GenBank/DDBJ databases">
        <title>Taxonomic and Genotyping Characterization of Leptospira Strains isolated from Multiple Sources in Colombia highlights the importance of intermediate species.</title>
        <authorList>
            <person name="Torres Higuera L."/>
            <person name="Rojas Tapias D."/>
            <person name="Jimenez Velasquez S."/>
            <person name="Renjifo Ibanez C."/>
        </authorList>
    </citation>
    <scope>NUCLEOTIDE SEQUENCE [LARGE SCALE GENOMIC DNA]</scope>
    <source>
        <strain evidence="8 9">Lep080</strain>
    </source>
</reference>
<accession>A0ABV5BPJ6</accession>
<feature type="transmembrane region" description="Helical" evidence="6">
    <location>
        <begin position="100"/>
        <end position="120"/>
    </location>
</feature>
<dbReference type="PANTHER" id="PTHR36115">
    <property type="entry name" value="PROLINE-RICH ANTIGEN HOMOLOG-RELATED"/>
    <property type="match status" value="1"/>
</dbReference>
<organism evidence="8 9">
    <name type="scientific">Leptospira wolffii</name>
    <dbReference type="NCBI Taxonomy" id="409998"/>
    <lineage>
        <taxon>Bacteria</taxon>
        <taxon>Pseudomonadati</taxon>
        <taxon>Spirochaetota</taxon>
        <taxon>Spirochaetia</taxon>
        <taxon>Leptospirales</taxon>
        <taxon>Leptospiraceae</taxon>
        <taxon>Leptospira</taxon>
    </lineage>
</organism>
<evidence type="ECO:0000256" key="1">
    <source>
        <dbReference type="ARBA" id="ARBA00004651"/>
    </source>
</evidence>
<evidence type="ECO:0000256" key="2">
    <source>
        <dbReference type="ARBA" id="ARBA00022475"/>
    </source>
</evidence>
<keyword evidence="4 6" id="KW-1133">Transmembrane helix</keyword>
<dbReference type="Pfam" id="PF06271">
    <property type="entry name" value="RDD"/>
    <property type="match status" value="1"/>
</dbReference>
<evidence type="ECO:0000256" key="4">
    <source>
        <dbReference type="ARBA" id="ARBA00022989"/>
    </source>
</evidence>
<dbReference type="InterPro" id="IPR051791">
    <property type="entry name" value="Pra-immunoreactive"/>
</dbReference>
<dbReference type="Proteomes" id="UP001580391">
    <property type="component" value="Unassembled WGS sequence"/>
</dbReference>
<gene>
    <name evidence="8" type="ORF">ACE5IX_11975</name>
</gene>
<dbReference type="EMBL" id="JBHILJ010000006">
    <property type="protein sequence ID" value="MFB5737233.1"/>
    <property type="molecule type" value="Genomic_DNA"/>
</dbReference>
<comment type="caution">
    <text evidence="8">The sequence shown here is derived from an EMBL/GenBank/DDBJ whole genome shotgun (WGS) entry which is preliminary data.</text>
</comment>
<evidence type="ECO:0000313" key="9">
    <source>
        <dbReference type="Proteomes" id="UP001580391"/>
    </source>
</evidence>
<comment type="subcellular location">
    <subcellularLocation>
        <location evidence="1">Cell membrane</location>
        <topology evidence="1">Multi-pass membrane protein</topology>
    </subcellularLocation>
</comment>
<evidence type="ECO:0000259" key="7">
    <source>
        <dbReference type="Pfam" id="PF06271"/>
    </source>
</evidence>
<dbReference type="InterPro" id="IPR010432">
    <property type="entry name" value="RDD"/>
</dbReference>
<evidence type="ECO:0000313" key="8">
    <source>
        <dbReference type="EMBL" id="MFB5737233.1"/>
    </source>
</evidence>